<organism evidence="11 12">
    <name type="scientific">Ilex paraguariensis</name>
    <name type="common">yerba mate</name>
    <dbReference type="NCBI Taxonomy" id="185542"/>
    <lineage>
        <taxon>Eukaryota</taxon>
        <taxon>Viridiplantae</taxon>
        <taxon>Streptophyta</taxon>
        <taxon>Embryophyta</taxon>
        <taxon>Tracheophyta</taxon>
        <taxon>Spermatophyta</taxon>
        <taxon>Magnoliopsida</taxon>
        <taxon>eudicotyledons</taxon>
        <taxon>Gunneridae</taxon>
        <taxon>Pentapetalae</taxon>
        <taxon>asterids</taxon>
        <taxon>campanulids</taxon>
        <taxon>Aquifoliales</taxon>
        <taxon>Aquifoliaceae</taxon>
        <taxon>Ilex</taxon>
    </lineage>
</organism>
<evidence type="ECO:0000259" key="8">
    <source>
        <dbReference type="PROSITE" id="PS50102"/>
    </source>
</evidence>
<dbReference type="GO" id="GO:0003723">
    <property type="term" value="F:RNA binding"/>
    <property type="evidence" value="ECO:0007669"/>
    <property type="project" value="UniProtKB-UniRule"/>
</dbReference>
<feature type="domain" description="XRRM" evidence="10">
    <location>
        <begin position="334"/>
        <end position="543"/>
    </location>
</feature>
<evidence type="ECO:0000256" key="3">
    <source>
        <dbReference type="ARBA" id="ARBA00022884"/>
    </source>
</evidence>
<dbReference type="CDD" id="cd08030">
    <property type="entry name" value="LA_like_plant"/>
    <property type="match status" value="1"/>
</dbReference>
<dbReference type="EMBL" id="CAUOFW020004536">
    <property type="protein sequence ID" value="CAK9166112.1"/>
    <property type="molecule type" value="Genomic_DNA"/>
</dbReference>
<dbReference type="GO" id="GO:0005654">
    <property type="term" value="C:nucleoplasm"/>
    <property type="evidence" value="ECO:0007669"/>
    <property type="project" value="UniProtKB-SubCell"/>
</dbReference>
<accession>A0ABC8T9L7</accession>
<evidence type="ECO:0000256" key="6">
    <source>
        <dbReference type="PROSITE-ProRule" id="PRU00332"/>
    </source>
</evidence>
<dbReference type="InterPro" id="IPR000504">
    <property type="entry name" value="RRM_dom"/>
</dbReference>
<dbReference type="FunFam" id="1.10.10.10:FF:000795">
    <property type="entry name" value="La protein 2"/>
    <property type="match status" value="1"/>
</dbReference>
<feature type="region of interest" description="Disordered" evidence="7">
    <location>
        <begin position="403"/>
        <end position="430"/>
    </location>
</feature>
<sequence>MVTALLDEETAKKVIRQVEFYFGDSNLPRDRFLSSTLSESQDGMVSLALICSFSRMRNHLDLGDTKPEDVSADTVKAVAETLRTSSFLKVSEDGKKIGRTTKLLKPEEVMEQLNVRTIAASPLEYDVKLEDIESFFGQYAKVNSVRLPRHVADKRLFCGTALVEFSTEEDAANVLNLSLVYAGVELDLKPKKDFDAERAKQSEEVENSRSHASSTRKNNSNVEANYPKGLIVAFTLKSILAEGSAEQNGIQELASDIVDGRKSGETDSTENDTKSTEQKVSEDVKDDEENNGENVEMSEEKGDEKSSLEPEGQENGDGEKSLDNPIQKDDQATGEKKSTAELYKDNKDVVIREDLKSVFQKFGTVKTSRKSIRVKAPVKPLVSRVGQVKKQYRFRIIQKSESTRSTQSYRSERSIDRGCTGQRAEPYSSNTIPLKPAIQARPTFGWPFTSFIDFQLGSDSGYIRFEDAEAAQKARAAAVLAEEGGLVVKNFVATLDPVTGEAEREYWSLLRCNQERFGGNKGNRGWGGKHNRGRKHFNGKHSRSRENDSGSRPNKIQKVGAA</sequence>
<dbReference type="PRINTS" id="PR00302">
    <property type="entry name" value="LUPUSLA"/>
</dbReference>
<dbReference type="PROSITE" id="PS50102">
    <property type="entry name" value="RRM"/>
    <property type="match status" value="1"/>
</dbReference>
<dbReference type="PANTHER" id="PTHR22792:SF140">
    <property type="entry name" value="ACHILLES, ISOFORM A"/>
    <property type="match status" value="1"/>
</dbReference>
<feature type="compositionally biased region" description="Basic and acidic residues" evidence="7">
    <location>
        <begin position="317"/>
        <end position="340"/>
    </location>
</feature>
<feature type="compositionally biased region" description="Basic and acidic residues" evidence="7">
    <location>
        <begin position="258"/>
        <end position="283"/>
    </location>
</feature>
<evidence type="ECO:0000256" key="2">
    <source>
        <dbReference type="ARBA" id="ARBA00004642"/>
    </source>
</evidence>
<feature type="domain" description="RRM" evidence="8">
    <location>
        <begin position="116"/>
        <end position="201"/>
    </location>
</feature>
<dbReference type="InterPro" id="IPR012677">
    <property type="entry name" value="Nucleotide-bd_a/b_plait_sf"/>
</dbReference>
<dbReference type="Pfam" id="PF08777">
    <property type="entry name" value="RRM_3"/>
    <property type="match status" value="1"/>
</dbReference>
<dbReference type="SUPFAM" id="SSF54928">
    <property type="entry name" value="RNA-binding domain, RBD"/>
    <property type="match status" value="1"/>
</dbReference>
<evidence type="ECO:0000259" key="10">
    <source>
        <dbReference type="PROSITE" id="PS51939"/>
    </source>
</evidence>
<feature type="compositionally biased region" description="Basic and acidic residues" evidence="7">
    <location>
        <begin position="197"/>
        <end position="209"/>
    </location>
</feature>
<dbReference type="SUPFAM" id="SSF46785">
    <property type="entry name" value="Winged helix' DNA-binding domain"/>
    <property type="match status" value="1"/>
</dbReference>
<dbReference type="Pfam" id="PF05383">
    <property type="entry name" value="La"/>
    <property type="match status" value="1"/>
</dbReference>
<dbReference type="PROSITE" id="PS50961">
    <property type="entry name" value="HTH_LA"/>
    <property type="match status" value="1"/>
</dbReference>
<dbReference type="SMART" id="SM00360">
    <property type="entry name" value="RRM"/>
    <property type="match status" value="1"/>
</dbReference>
<dbReference type="PANTHER" id="PTHR22792">
    <property type="entry name" value="LUPUS LA PROTEIN-RELATED"/>
    <property type="match status" value="1"/>
</dbReference>
<dbReference type="InterPro" id="IPR014886">
    <property type="entry name" value="La_xRRM"/>
</dbReference>
<dbReference type="InterPro" id="IPR002344">
    <property type="entry name" value="Lupus_La"/>
</dbReference>
<evidence type="ECO:0000313" key="12">
    <source>
        <dbReference type="Proteomes" id="UP001642360"/>
    </source>
</evidence>
<evidence type="ECO:0008006" key="13">
    <source>
        <dbReference type="Google" id="ProtNLM"/>
    </source>
</evidence>
<dbReference type="Pfam" id="PF00076">
    <property type="entry name" value="RRM_1"/>
    <property type="match status" value="1"/>
</dbReference>
<dbReference type="CDD" id="cd12291">
    <property type="entry name" value="RRM1_La"/>
    <property type="match status" value="1"/>
</dbReference>
<dbReference type="InterPro" id="IPR045180">
    <property type="entry name" value="La_dom_prot"/>
</dbReference>
<evidence type="ECO:0000313" key="11">
    <source>
        <dbReference type="EMBL" id="CAK9166112.1"/>
    </source>
</evidence>
<gene>
    <name evidence="11" type="ORF">ILEXP_LOCUS35322</name>
</gene>
<dbReference type="Gene3D" id="3.30.70.330">
    <property type="match status" value="2"/>
</dbReference>
<feature type="domain" description="HTH La-type RNA-binding" evidence="9">
    <location>
        <begin position="4"/>
        <end position="109"/>
    </location>
</feature>
<dbReference type="GO" id="GO:0005730">
    <property type="term" value="C:nucleolus"/>
    <property type="evidence" value="ECO:0007669"/>
    <property type="project" value="UniProtKB-SubCell"/>
</dbReference>
<evidence type="ECO:0000256" key="1">
    <source>
        <dbReference type="ARBA" id="ARBA00004604"/>
    </source>
</evidence>
<protein>
    <recommendedName>
        <fullName evidence="13">La protein 1</fullName>
    </recommendedName>
</protein>
<dbReference type="InterPro" id="IPR036390">
    <property type="entry name" value="WH_DNA-bd_sf"/>
</dbReference>
<proteinExistence type="predicted"/>
<evidence type="ECO:0000256" key="7">
    <source>
        <dbReference type="SAM" id="MobiDB-lite"/>
    </source>
</evidence>
<dbReference type="InterPro" id="IPR036388">
    <property type="entry name" value="WH-like_DNA-bd_sf"/>
</dbReference>
<reference evidence="11 12" key="1">
    <citation type="submission" date="2024-02" db="EMBL/GenBank/DDBJ databases">
        <authorList>
            <person name="Vignale AGUSTIN F."/>
            <person name="Sosa J E."/>
            <person name="Modenutti C."/>
        </authorList>
    </citation>
    <scope>NUCLEOTIDE SEQUENCE [LARGE SCALE GENOMIC DNA]</scope>
</reference>
<evidence type="ECO:0000259" key="9">
    <source>
        <dbReference type="PROSITE" id="PS50961"/>
    </source>
</evidence>
<feature type="compositionally biased region" description="Basic residues" evidence="7">
    <location>
        <begin position="527"/>
        <end position="543"/>
    </location>
</feature>
<dbReference type="SMART" id="SM00715">
    <property type="entry name" value="LA"/>
    <property type="match status" value="1"/>
</dbReference>
<comment type="function">
    <text evidence="5">Binds to the 3' poly(U) terminus of nascent RNA polymerase III transcripts, protecting them from exonuclease digestion and facilitating their folding and maturation.</text>
</comment>
<dbReference type="Gene3D" id="1.10.10.10">
    <property type="entry name" value="Winged helix-like DNA-binding domain superfamily/Winged helix DNA-binding domain"/>
    <property type="match status" value="1"/>
</dbReference>
<name>A0ABC8T9L7_9AQUA</name>
<evidence type="ECO:0000256" key="4">
    <source>
        <dbReference type="ARBA" id="ARBA00023242"/>
    </source>
</evidence>
<feature type="region of interest" description="Disordered" evidence="7">
    <location>
        <begin position="256"/>
        <end position="340"/>
    </location>
</feature>
<evidence type="ECO:0000256" key="5">
    <source>
        <dbReference type="ARBA" id="ARBA00057261"/>
    </source>
</evidence>
<feature type="compositionally biased region" description="Basic and acidic residues" evidence="7">
    <location>
        <begin position="298"/>
        <end position="308"/>
    </location>
</feature>
<comment type="subcellular location">
    <subcellularLocation>
        <location evidence="1">Nucleus</location>
        <location evidence="1">Nucleolus</location>
    </subcellularLocation>
    <subcellularLocation>
        <location evidence="2">Nucleus</location>
        <location evidence="2">Nucleoplasm</location>
    </subcellularLocation>
</comment>
<feature type="compositionally biased region" description="Polar residues" evidence="7">
    <location>
        <begin position="210"/>
        <end position="222"/>
    </location>
</feature>
<keyword evidence="3 6" id="KW-0694">RNA-binding</keyword>
<dbReference type="PROSITE" id="PS51939">
    <property type="entry name" value="XRRM"/>
    <property type="match status" value="1"/>
</dbReference>
<dbReference type="Proteomes" id="UP001642360">
    <property type="component" value="Unassembled WGS sequence"/>
</dbReference>
<keyword evidence="12" id="KW-1185">Reference proteome</keyword>
<dbReference type="InterPro" id="IPR006630">
    <property type="entry name" value="La_HTH"/>
</dbReference>
<keyword evidence="4" id="KW-0539">Nucleus</keyword>
<comment type="caution">
    <text evidence="11">The sequence shown here is derived from an EMBL/GenBank/DDBJ whole genome shotgun (WGS) entry which is preliminary data.</text>
</comment>
<feature type="region of interest" description="Disordered" evidence="7">
    <location>
        <begin position="197"/>
        <end position="222"/>
    </location>
</feature>
<feature type="region of interest" description="Disordered" evidence="7">
    <location>
        <begin position="520"/>
        <end position="562"/>
    </location>
</feature>
<dbReference type="GO" id="GO:1990904">
    <property type="term" value="C:ribonucleoprotein complex"/>
    <property type="evidence" value="ECO:0007669"/>
    <property type="project" value="UniProtKB-UniRule"/>
</dbReference>
<dbReference type="AlphaFoldDB" id="A0ABC8T9L7"/>
<dbReference type="InterPro" id="IPR035979">
    <property type="entry name" value="RBD_domain_sf"/>
</dbReference>